<evidence type="ECO:0000256" key="1">
    <source>
        <dbReference type="ARBA" id="ARBA00001947"/>
    </source>
</evidence>
<name>A0A938BQW2_UNCEI</name>
<dbReference type="SUPFAM" id="SSF102215">
    <property type="entry name" value="Creatininase"/>
    <property type="match status" value="1"/>
</dbReference>
<evidence type="ECO:0000256" key="4">
    <source>
        <dbReference type="ARBA" id="ARBA00022833"/>
    </source>
</evidence>
<sequence length="248" mass="27016">MDWQRLSTHEHARRRFTAALLPIGTVEAHDGAPLGTDNYIPEALCRRLADELDMPWLPPMPYGVTRSLLAYPGSCGVSAACLEGFLVELGASLRRNGLRYLFVIDGHGGNLEALQAGAARLFEAHGLYTAVIEWWFEAQALAEEIFGAEGLGHAAVDELGLLAGLRPDLAADFPRGPVPSYAVLKGVKAYPAPRPVLTYDQAGETVDLARLAPESCERFAEGVLRIVSRAIREILSGWQALDRERDGR</sequence>
<dbReference type="PANTHER" id="PTHR35005:SF1">
    <property type="entry name" value="2-AMINO-5-FORMYLAMINO-6-RIBOSYLAMINOPYRIMIDIN-4(3H)-ONE 5'-MONOPHOSPHATE DEFORMYLASE"/>
    <property type="match status" value="1"/>
</dbReference>
<evidence type="ECO:0000256" key="5">
    <source>
        <dbReference type="ARBA" id="ARBA00024029"/>
    </source>
</evidence>
<keyword evidence="4" id="KW-0862">Zinc</keyword>
<dbReference type="PANTHER" id="PTHR35005">
    <property type="entry name" value="3-DEHYDRO-SCYLLO-INOSOSE HYDROLASE"/>
    <property type="match status" value="1"/>
</dbReference>
<dbReference type="Gene3D" id="3.40.50.10310">
    <property type="entry name" value="Creatininase"/>
    <property type="match status" value="1"/>
</dbReference>
<reference evidence="6" key="1">
    <citation type="submission" date="2019-03" db="EMBL/GenBank/DDBJ databases">
        <title>Lake Tanganyika Metagenome-Assembled Genomes (MAGs).</title>
        <authorList>
            <person name="Tran P."/>
        </authorList>
    </citation>
    <scope>NUCLEOTIDE SEQUENCE</scope>
    <source>
        <strain evidence="6">M_DeepCast_400m_m2_100</strain>
    </source>
</reference>
<dbReference type="EMBL" id="VGIY01000167">
    <property type="protein sequence ID" value="MBM3317685.1"/>
    <property type="molecule type" value="Genomic_DNA"/>
</dbReference>
<dbReference type="InterPro" id="IPR024087">
    <property type="entry name" value="Creatininase-like_sf"/>
</dbReference>
<evidence type="ECO:0000313" key="6">
    <source>
        <dbReference type="EMBL" id="MBM3317685.1"/>
    </source>
</evidence>
<dbReference type="GO" id="GO:0046872">
    <property type="term" value="F:metal ion binding"/>
    <property type="evidence" value="ECO:0007669"/>
    <property type="project" value="UniProtKB-KW"/>
</dbReference>
<comment type="caution">
    <text evidence="6">The sequence shown here is derived from an EMBL/GenBank/DDBJ whole genome shotgun (WGS) entry which is preliminary data.</text>
</comment>
<dbReference type="AlphaFoldDB" id="A0A938BQW2"/>
<dbReference type="Proteomes" id="UP000748308">
    <property type="component" value="Unassembled WGS sequence"/>
</dbReference>
<dbReference type="GO" id="GO:0009231">
    <property type="term" value="P:riboflavin biosynthetic process"/>
    <property type="evidence" value="ECO:0007669"/>
    <property type="project" value="TreeGrafter"/>
</dbReference>
<proteinExistence type="inferred from homology"/>
<keyword evidence="3" id="KW-0378">Hydrolase</keyword>
<dbReference type="InterPro" id="IPR003785">
    <property type="entry name" value="Creatininase/forma_Hydrolase"/>
</dbReference>
<protein>
    <submittedName>
        <fullName evidence="6">Creatininase family protein</fullName>
    </submittedName>
</protein>
<comment type="similarity">
    <text evidence="5">Belongs to the creatininase superfamily.</text>
</comment>
<accession>A0A938BQW2</accession>
<comment type="cofactor">
    <cofactor evidence="1">
        <name>Zn(2+)</name>
        <dbReference type="ChEBI" id="CHEBI:29105"/>
    </cofactor>
</comment>
<keyword evidence="2" id="KW-0479">Metal-binding</keyword>
<evidence type="ECO:0000256" key="2">
    <source>
        <dbReference type="ARBA" id="ARBA00022723"/>
    </source>
</evidence>
<dbReference type="GO" id="GO:0016811">
    <property type="term" value="F:hydrolase activity, acting on carbon-nitrogen (but not peptide) bonds, in linear amides"/>
    <property type="evidence" value="ECO:0007669"/>
    <property type="project" value="TreeGrafter"/>
</dbReference>
<evidence type="ECO:0000313" key="7">
    <source>
        <dbReference type="Proteomes" id="UP000748308"/>
    </source>
</evidence>
<organism evidence="6 7">
    <name type="scientific">Eiseniibacteriota bacterium</name>
    <dbReference type="NCBI Taxonomy" id="2212470"/>
    <lineage>
        <taxon>Bacteria</taxon>
        <taxon>Candidatus Eiseniibacteriota</taxon>
    </lineage>
</organism>
<gene>
    <name evidence="6" type="ORF">FJY75_07515</name>
</gene>
<dbReference type="Pfam" id="PF02633">
    <property type="entry name" value="Creatininase"/>
    <property type="match status" value="1"/>
</dbReference>
<evidence type="ECO:0000256" key="3">
    <source>
        <dbReference type="ARBA" id="ARBA00022801"/>
    </source>
</evidence>